<gene>
    <name evidence="1" type="ORF">ASZ90_005162</name>
</gene>
<dbReference type="PROSITE" id="PS51257">
    <property type="entry name" value="PROKAR_LIPOPROTEIN"/>
    <property type="match status" value="1"/>
</dbReference>
<organism evidence="1">
    <name type="scientific">hydrocarbon metagenome</name>
    <dbReference type="NCBI Taxonomy" id="938273"/>
    <lineage>
        <taxon>unclassified sequences</taxon>
        <taxon>metagenomes</taxon>
        <taxon>ecological metagenomes</taxon>
    </lineage>
</organism>
<sequence>MVMKIILTLIIAISVLFIGCTVTTTTPKLQNAEQFGAVNNNTIKITNHESAGDFSVRLNVTKNLDRILSTKIEGHTMVNKNGIYEVKPIEGEDYFIETAGVNTEEFSGNNLHWNIPEFQTNFEVEVNVTPNFSLYGGTTFADIDQIDLNNFNFGLGFFREENNWAVRLDIAGAYYETETHIDYVRVEDKPFTGDAERRVFFFNESRKENFFDLNLGVTINSKNPEWFINGFINYTFGQQSFFDIEPTSVTFYDWLKSSEGKRFELDETYHTLSLGLYKEIESLGYLFGGVRFNKYTDSEDKLFAPNYFLQFDFQLF</sequence>
<evidence type="ECO:0008006" key="2">
    <source>
        <dbReference type="Google" id="ProtNLM"/>
    </source>
</evidence>
<dbReference type="AlphaFoldDB" id="A0A0W8FVW8"/>
<reference evidence="1" key="1">
    <citation type="journal article" date="2015" name="Proc. Natl. Acad. Sci. U.S.A.">
        <title>Networks of energetic and metabolic interactions define dynamics in microbial communities.</title>
        <authorList>
            <person name="Embree M."/>
            <person name="Liu J.K."/>
            <person name="Al-Bassam M.M."/>
            <person name="Zengler K."/>
        </authorList>
    </citation>
    <scope>NUCLEOTIDE SEQUENCE</scope>
</reference>
<protein>
    <recommendedName>
        <fullName evidence="2">Lipoprotein</fullName>
    </recommendedName>
</protein>
<proteinExistence type="predicted"/>
<accession>A0A0W8FVW8</accession>
<dbReference type="EMBL" id="LNQE01000781">
    <property type="protein sequence ID" value="KUG25024.1"/>
    <property type="molecule type" value="Genomic_DNA"/>
</dbReference>
<evidence type="ECO:0000313" key="1">
    <source>
        <dbReference type="EMBL" id="KUG25024.1"/>
    </source>
</evidence>
<name>A0A0W8FVW8_9ZZZZ</name>
<comment type="caution">
    <text evidence="1">The sequence shown here is derived from an EMBL/GenBank/DDBJ whole genome shotgun (WGS) entry which is preliminary data.</text>
</comment>